<dbReference type="InterPro" id="IPR000917">
    <property type="entry name" value="Sulfatase_N"/>
</dbReference>
<evidence type="ECO:0000256" key="1">
    <source>
        <dbReference type="SAM" id="MobiDB-lite"/>
    </source>
</evidence>
<sequence>MARHKKKEAGEQRTPTADVQPDRPSILMPPQGAPNVVIVLLDDVGFGASSAFGGPIPMPTLEALARQGLRVQPIPYHGDVLAQPCRFADGPQSPQRPHGGAHGDRHGPAWL</sequence>
<dbReference type="InterPro" id="IPR017850">
    <property type="entry name" value="Alkaline_phosphatase_core_sf"/>
</dbReference>
<feature type="region of interest" description="Disordered" evidence="1">
    <location>
        <begin position="85"/>
        <end position="111"/>
    </location>
</feature>
<gene>
    <name evidence="3" type="ORF">ASNO1_24660</name>
</gene>
<feature type="domain" description="Sulfatase N-terminal" evidence="2">
    <location>
        <begin position="34"/>
        <end position="72"/>
    </location>
</feature>
<evidence type="ECO:0000259" key="2">
    <source>
        <dbReference type="Pfam" id="PF00884"/>
    </source>
</evidence>
<feature type="compositionally biased region" description="Basic and acidic residues" evidence="1">
    <location>
        <begin position="101"/>
        <end position="111"/>
    </location>
</feature>
<evidence type="ECO:0000313" key="3">
    <source>
        <dbReference type="EMBL" id="GMU06213.1"/>
    </source>
</evidence>
<name>A0ABQ6QQC4_9BACT</name>
<dbReference type="SUPFAM" id="SSF53649">
    <property type="entry name" value="Alkaline phosphatase-like"/>
    <property type="match status" value="1"/>
</dbReference>
<comment type="caution">
    <text evidence="3">The sequence shown here is derived from an EMBL/GenBank/DDBJ whole genome shotgun (WGS) entry which is preliminary data.</text>
</comment>
<dbReference type="Gene3D" id="3.40.720.10">
    <property type="entry name" value="Alkaline Phosphatase, subunit A"/>
    <property type="match status" value="1"/>
</dbReference>
<accession>A0ABQ6QQC4</accession>
<organism evidence="3 4">
    <name type="scientific">Corallococcus caeni</name>
    <dbReference type="NCBI Taxonomy" id="3082388"/>
    <lineage>
        <taxon>Bacteria</taxon>
        <taxon>Pseudomonadati</taxon>
        <taxon>Myxococcota</taxon>
        <taxon>Myxococcia</taxon>
        <taxon>Myxococcales</taxon>
        <taxon>Cystobacterineae</taxon>
        <taxon>Myxococcaceae</taxon>
        <taxon>Corallococcus</taxon>
    </lineage>
</organism>
<evidence type="ECO:0000313" key="4">
    <source>
        <dbReference type="Proteomes" id="UP001342631"/>
    </source>
</evidence>
<keyword evidence="4" id="KW-1185">Reference proteome</keyword>
<reference evidence="3 4" key="1">
    <citation type="journal article" date="2024" name="Arch. Microbiol.">
        <title>Corallococcus caeni sp. nov., a novel myxobacterium isolated from activated sludge.</title>
        <authorList>
            <person name="Tomita S."/>
            <person name="Nakai R."/>
            <person name="Kuroda K."/>
            <person name="Kurashita H."/>
            <person name="Hatamoto M."/>
            <person name="Yamaguchi T."/>
            <person name="Narihiro T."/>
        </authorList>
    </citation>
    <scope>NUCLEOTIDE SEQUENCE [LARGE SCALE GENOMIC DNA]</scope>
    <source>
        <strain evidence="3 4">NO1</strain>
    </source>
</reference>
<feature type="region of interest" description="Disordered" evidence="1">
    <location>
        <begin position="1"/>
        <end position="30"/>
    </location>
</feature>
<protein>
    <recommendedName>
        <fullName evidence="2">Sulfatase N-terminal domain-containing protein</fullName>
    </recommendedName>
</protein>
<dbReference type="Pfam" id="PF00884">
    <property type="entry name" value="Sulfatase"/>
    <property type="match status" value="1"/>
</dbReference>
<dbReference type="EMBL" id="BTTX01000002">
    <property type="protein sequence ID" value="GMU06213.1"/>
    <property type="molecule type" value="Genomic_DNA"/>
</dbReference>
<proteinExistence type="predicted"/>
<dbReference type="Proteomes" id="UP001342631">
    <property type="component" value="Unassembled WGS sequence"/>
</dbReference>